<dbReference type="GO" id="GO:0005524">
    <property type="term" value="F:ATP binding"/>
    <property type="evidence" value="ECO:0007669"/>
    <property type="project" value="UniProtKB-KW"/>
</dbReference>
<dbReference type="InterPro" id="IPR027417">
    <property type="entry name" value="P-loop_NTPase"/>
</dbReference>
<dbReference type="PROSITE" id="PS00674">
    <property type="entry name" value="AAA"/>
    <property type="match status" value="1"/>
</dbReference>
<organism evidence="9 10">
    <name type="scientific">Dispira parvispora</name>
    <dbReference type="NCBI Taxonomy" id="1520584"/>
    <lineage>
        <taxon>Eukaryota</taxon>
        <taxon>Fungi</taxon>
        <taxon>Fungi incertae sedis</taxon>
        <taxon>Zoopagomycota</taxon>
        <taxon>Kickxellomycotina</taxon>
        <taxon>Dimargaritomycetes</taxon>
        <taxon>Dimargaritales</taxon>
        <taxon>Dimargaritaceae</taxon>
        <taxon>Dispira</taxon>
    </lineage>
</organism>
<dbReference type="InterPro" id="IPR051701">
    <property type="entry name" value="Mito_OM_Translocase_MSP1"/>
</dbReference>
<evidence type="ECO:0000256" key="7">
    <source>
        <dbReference type="SAM" id="Phobius"/>
    </source>
</evidence>
<feature type="transmembrane region" description="Helical" evidence="7">
    <location>
        <begin position="12"/>
        <end position="30"/>
    </location>
</feature>
<dbReference type="PANTHER" id="PTHR45644">
    <property type="entry name" value="AAA ATPASE, PUTATIVE (AFU_ORTHOLOGUE AFUA_2G12920)-RELATED-RELATED"/>
    <property type="match status" value="1"/>
</dbReference>
<evidence type="ECO:0000256" key="5">
    <source>
        <dbReference type="ARBA" id="ARBA00023128"/>
    </source>
</evidence>
<dbReference type="Pfam" id="PF00004">
    <property type="entry name" value="AAA"/>
    <property type="match status" value="1"/>
</dbReference>
<name>A0A9W8B0J6_9FUNG</name>
<comment type="subcellular location">
    <subcellularLocation>
        <location evidence="1">Mitochondrion outer membrane</location>
        <topology evidence="1">Single-pass membrane protein</topology>
    </subcellularLocation>
</comment>
<dbReference type="SUPFAM" id="SSF52540">
    <property type="entry name" value="P-loop containing nucleoside triphosphate hydrolases"/>
    <property type="match status" value="1"/>
</dbReference>
<dbReference type="SMART" id="SM00382">
    <property type="entry name" value="AAA"/>
    <property type="match status" value="1"/>
</dbReference>
<dbReference type="GO" id="GO:0140570">
    <property type="term" value="P:extraction of mislocalized protein from mitochondrial outer membrane"/>
    <property type="evidence" value="ECO:0007669"/>
    <property type="project" value="TreeGrafter"/>
</dbReference>
<dbReference type="GO" id="GO:0140567">
    <property type="term" value="F:membrane protein dislocase activity"/>
    <property type="evidence" value="ECO:0007669"/>
    <property type="project" value="UniProtKB-ARBA"/>
</dbReference>
<evidence type="ECO:0000259" key="8">
    <source>
        <dbReference type="SMART" id="SM00382"/>
    </source>
</evidence>
<dbReference type="InterPro" id="IPR003593">
    <property type="entry name" value="AAA+_ATPase"/>
</dbReference>
<keyword evidence="7" id="KW-0812">Transmembrane</keyword>
<dbReference type="CDD" id="cd19520">
    <property type="entry name" value="RecA-like_ATAD1"/>
    <property type="match status" value="1"/>
</dbReference>
<evidence type="ECO:0000256" key="4">
    <source>
        <dbReference type="ARBA" id="ARBA00022840"/>
    </source>
</evidence>
<keyword evidence="3" id="KW-1000">Mitochondrion outer membrane</keyword>
<comment type="caution">
    <text evidence="9">The sequence shown here is derived from an EMBL/GenBank/DDBJ whole genome shotgun (WGS) entry which is preliminary data.</text>
</comment>
<evidence type="ECO:0000313" key="9">
    <source>
        <dbReference type="EMBL" id="KAJ1969984.1"/>
    </source>
</evidence>
<dbReference type="FunFam" id="3.40.50.300:FF:000538">
    <property type="entry name" value="ATPase family AAA domain-containing protein 1"/>
    <property type="match status" value="1"/>
</dbReference>
<keyword evidence="7" id="KW-0472">Membrane</keyword>
<evidence type="ECO:0000256" key="6">
    <source>
        <dbReference type="RuleBase" id="RU003651"/>
    </source>
</evidence>
<dbReference type="Proteomes" id="UP001150925">
    <property type="component" value="Unassembled WGS sequence"/>
</dbReference>
<accession>A0A9W8B0J6</accession>
<evidence type="ECO:0000313" key="10">
    <source>
        <dbReference type="Proteomes" id="UP001150925"/>
    </source>
</evidence>
<keyword evidence="2 6" id="KW-0547">Nucleotide-binding</keyword>
<gene>
    <name evidence="9" type="primary">MSP1</name>
    <name evidence="9" type="ORF">IWQ62_000261</name>
</gene>
<reference evidence="9" key="1">
    <citation type="submission" date="2022-07" db="EMBL/GenBank/DDBJ databases">
        <title>Phylogenomic reconstructions and comparative analyses of Kickxellomycotina fungi.</title>
        <authorList>
            <person name="Reynolds N.K."/>
            <person name="Stajich J.E."/>
            <person name="Barry K."/>
            <person name="Grigoriev I.V."/>
            <person name="Crous P."/>
            <person name="Smith M.E."/>
        </authorList>
    </citation>
    <scope>NUCLEOTIDE SEQUENCE</scope>
    <source>
        <strain evidence="9">RSA 1196</strain>
    </source>
</reference>
<dbReference type="Pfam" id="PF17862">
    <property type="entry name" value="AAA_lid_3"/>
    <property type="match status" value="1"/>
</dbReference>
<evidence type="ECO:0000256" key="3">
    <source>
        <dbReference type="ARBA" id="ARBA00022787"/>
    </source>
</evidence>
<dbReference type="InterPro" id="IPR041569">
    <property type="entry name" value="AAA_lid_3"/>
</dbReference>
<dbReference type="AlphaFoldDB" id="A0A9W8B0J6"/>
<dbReference type="GO" id="GO:0016887">
    <property type="term" value="F:ATP hydrolysis activity"/>
    <property type="evidence" value="ECO:0007669"/>
    <property type="project" value="InterPro"/>
</dbReference>
<dbReference type="Gene3D" id="1.10.8.60">
    <property type="match status" value="1"/>
</dbReference>
<keyword evidence="10" id="KW-1185">Reference proteome</keyword>
<evidence type="ECO:0000256" key="1">
    <source>
        <dbReference type="ARBA" id="ARBA00004572"/>
    </source>
</evidence>
<comment type="similarity">
    <text evidence="6">Belongs to the AAA ATPase family.</text>
</comment>
<evidence type="ECO:0000256" key="2">
    <source>
        <dbReference type="ARBA" id="ARBA00022741"/>
    </source>
</evidence>
<feature type="domain" description="AAA+ ATPase" evidence="8">
    <location>
        <begin position="118"/>
        <end position="254"/>
    </location>
</feature>
<protein>
    <submittedName>
        <fullName evidence="9">Mitochondrial dynamin GTPase Msp1</fullName>
    </submittedName>
</protein>
<dbReference type="Gene3D" id="3.40.50.300">
    <property type="entry name" value="P-loop containing nucleotide triphosphate hydrolases"/>
    <property type="match status" value="1"/>
</dbReference>
<keyword evidence="7" id="KW-1133">Transmembrane helix</keyword>
<proteinExistence type="inferred from homology"/>
<dbReference type="GO" id="GO:0005741">
    <property type="term" value="C:mitochondrial outer membrane"/>
    <property type="evidence" value="ECO:0007669"/>
    <property type="project" value="UniProtKB-SubCell"/>
</dbReference>
<sequence>MQPTTKKYVAEVAMFVVTQVAFYFGLKYIMSSMDPTRGKRKAAQQQSHAILKRLGVNDIVLSEYEQVILSEVILPEEIEVDFHQIGGLGDIINDLKESVIFPLNYPELFQSASGLLGAPKGILLYGPPGCGKTMLAKALAKESGATFINLHMSTLLDKWFGESNRLVNAVFSLANKLQPSIIFIDEIDSFLRDRKSSDHEVTSMMKAEFMTLWDGLTTASDSRVLIMGATNRPYDIDSAILRRMPKRFLVSPPNNQQRKEILQLILRDVRLASDFDLDDIVQQTQGFSGSDLKELCRQAAMIPIREEMRRLAKTLRPKDKASGPPTHISVRALRVDDFVVAEHPNAVQLDLSEATLNGLAKESEESTPA</sequence>
<dbReference type="PANTHER" id="PTHR45644:SF3">
    <property type="entry name" value="FI08533P-RELATED"/>
    <property type="match status" value="1"/>
</dbReference>
<keyword evidence="5" id="KW-0496">Mitochondrion</keyword>
<keyword evidence="4 6" id="KW-0067">ATP-binding</keyword>
<dbReference type="EMBL" id="JANBPY010000010">
    <property type="protein sequence ID" value="KAJ1969984.1"/>
    <property type="molecule type" value="Genomic_DNA"/>
</dbReference>
<dbReference type="InterPro" id="IPR003960">
    <property type="entry name" value="ATPase_AAA_CS"/>
</dbReference>
<dbReference type="OrthoDB" id="10254455at2759"/>
<dbReference type="InterPro" id="IPR003959">
    <property type="entry name" value="ATPase_AAA_core"/>
</dbReference>